<dbReference type="InterPro" id="IPR003675">
    <property type="entry name" value="Rce1/LyrA-like_dom"/>
</dbReference>
<evidence type="ECO:0000256" key="1">
    <source>
        <dbReference type="SAM" id="Phobius"/>
    </source>
</evidence>
<feature type="transmembrane region" description="Helical" evidence="1">
    <location>
        <begin position="247"/>
        <end position="268"/>
    </location>
</feature>
<feature type="transmembrane region" description="Helical" evidence="1">
    <location>
        <begin position="185"/>
        <end position="203"/>
    </location>
</feature>
<evidence type="ECO:0000259" key="2">
    <source>
        <dbReference type="Pfam" id="PF02517"/>
    </source>
</evidence>
<keyword evidence="4" id="KW-1185">Reference proteome</keyword>
<proteinExistence type="predicted"/>
<evidence type="ECO:0000313" key="3">
    <source>
        <dbReference type="EMBL" id="UPL13651.1"/>
    </source>
</evidence>
<keyword evidence="3" id="KW-0378">Hydrolase</keyword>
<feature type="transmembrane region" description="Helical" evidence="1">
    <location>
        <begin position="19"/>
        <end position="41"/>
    </location>
</feature>
<keyword evidence="1" id="KW-1133">Transmembrane helix</keyword>
<feature type="transmembrane region" description="Helical" evidence="1">
    <location>
        <begin position="53"/>
        <end position="74"/>
    </location>
</feature>
<sequence length="287" mass="30114">MTPAGDGAHVSTTGRPRSVWLALAAVVVYIALAAGLGNLLSGLVRDDESTAQFALGHFIPLAIAIALLLLFLRWAGWGSDVWRERPTPTLIPRRWWLLSIPVLVVLGPIGQLGDVPWVSRSIGTILVIAAGTLMVGFGEELVIRGILLTAVRARHGELATLLVTSFVFALAHIPSSLIAGVSVGAIAFQVVALASVGAAYYWVRRVTGRLWVGMLVHAFTDGVLYLASGAGTPAASMPQGHPGSPEVFPAIVQSLLLLATAIGVISVIREDRRNRRAASDAASSAAT</sequence>
<dbReference type="RefSeq" id="WP_247956885.1">
    <property type="nucleotide sequence ID" value="NZ_CP078077.1"/>
</dbReference>
<protein>
    <submittedName>
        <fullName evidence="3">CPBP family intramembrane metalloprotease</fullName>
    </submittedName>
</protein>
<reference evidence="3 4" key="1">
    <citation type="submission" date="2021-06" db="EMBL/GenBank/DDBJ databases">
        <title>Genome-based taxonomic framework of Microbacterium strains isolated from marine environment, the description of four new species and reclassification of four preexisting species.</title>
        <authorList>
            <person name="Lee S.D."/>
            <person name="Kim S.-M."/>
            <person name="Byeon Y.-S."/>
            <person name="Yang H.L."/>
            <person name="Kim I.S."/>
        </authorList>
    </citation>
    <scope>NUCLEOTIDE SEQUENCE [LARGE SCALE GENOMIC DNA]</scope>
    <source>
        <strain evidence="3 4">SSW1-36</strain>
    </source>
</reference>
<accession>A0ABY4ILM4</accession>
<keyword evidence="3" id="KW-0645">Protease</keyword>
<dbReference type="EMBL" id="CP078077">
    <property type="protein sequence ID" value="UPL13651.1"/>
    <property type="molecule type" value="Genomic_DNA"/>
</dbReference>
<name>A0ABY4ILM4_9MICO</name>
<dbReference type="Pfam" id="PF02517">
    <property type="entry name" value="Rce1-like"/>
    <property type="match status" value="1"/>
</dbReference>
<feature type="transmembrane region" description="Helical" evidence="1">
    <location>
        <begin position="117"/>
        <end position="137"/>
    </location>
</feature>
<feature type="transmembrane region" description="Helical" evidence="1">
    <location>
        <begin position="158"/>
        <end position="179"/>
    </location>
</feature>
<feature type="transmembrane region" description="Helical" evidence="1">
    <location>
        <begin position="210"/>
        <end position="227"/>
    </location>
</feature>
<keyword evidence="1" id="KW-0812">Transmembrane</keyword>
<dbReference type="GO" id="GO:0008237">
    <property type="term" value="F:metallopeptidase activity"/>
    <property type="evidence" value="ECO:0007669"/>
    <property type="project" value="UniProtKB-KW"/>
</dbReference>
<gene>
    <name evidence="3" type="ORF">KV396_03850</name>
</gene>
<dbReference type="Proteomes" id="UP000831963">
    <property type="component" value="Chromosome"/>
</dbReference>
<feature type="domain" description="CAAX prenyl protease 2/Lysostaphin resistance protein A-like" evidence="2">
    <location>
        <begin position="124"/>
        <end position="222"/>
    </location>
</feature>
<evidence type="ECO:0000313" key="4">
    <source>
        <dbReference type="Proteomes" id="UP000831963"/>
    </source>
</evidence>
<feature type="transmembrane region" description="Helical" evidence="1">
    <location>
        <begin position="95"/>
        <end position="111"/>
    </location>
</feature>
<organism evidence="3 4">
    <name type="scientific">Microbacterium galbinum</name>
    <dbReference type="NCBI Taxonomy" id="2851646"/>
    <lineage>
        <taxon>Bacteria</taxon>
        <taxon>Bacillati</taxon>
        <taxon>Actinomycetota</taxon>
        <taxon>Actinomycetes</taxon>
        <taxon>Micrococcales</taxon>
        <taxon>Microbacteriaceae</taxon>
        <taxon>Microbacterium</taxon>
    </lineage>
</organism>
<keyword evidence="1" id="KW-0472">Membrane</keyword>
<keyword evidence="3" id="KW-0482">Metalloprotease</keyword>